<dbReference type="CDD" id="cd06222">
    <property type="entry name" value="RNase_H_like"/>
    <property type="match status" value="1"/>
</dbReference>
<dbReference type="EMBL" id="SDMP01000015">
    <property type="protein sequence ID" value="RYR07115.1"/>
    <property type="molecule type" value="Genomic_DNA"/>
</dbReference>
<reference evidence="3 4" key="1">
    <citation type="submission" date="2019-01" db="EMBL/GenBank/DDBJ databases">
        <title>Sequencing of cultivated peanut Arachis hypogaea provides insights into genome evolution and oil improvement.</title>
        <authorList>
            <person name="Chen X."/>
        </authorList>
    </citation>
    <scope>NUCLEOTIDE SEQUENCE [LARGE SCALE GENOMIC DNA]</scope>
    <source>
        <strain evidence="4">cv. Fuhuasheng</strain>
        <tissue evidence="3">Leaves</tissue>
    </source>
</reference>
<feature type="region of interest" description="Disordered" evidence="1">
    <location>
        <begin position="352"/>
        <end position="405"/>
    </location>
</feature>
<evidence type="ECO:0000313" key="4">
    <source>
        <dbReference type="Proteomes" id="UP000289738"/>
    </source>
</evidence>
<gene>
    <name evidence="3" type="ORF">Ahy_B05g074432</name>
</gene>
<organism evidence="3 4">
    <name type="scientific">Arachis hypogaea</name>
    <name type="common">Peanut</name>
    <dbReference type="NCBI Taxonomy" id="3818"/>
    <lineage>
        <taxon>Eukaryota</taxon>
        <taxon>Viridiplantae</taxon>
        <taxon>Streptophyta</taxon>
        <taxon>Embryophyta</taxon>
        <taxon>Tracheophyta</taxon>
        <taxon>Spermatophyta</taxon>
        <taxon>Magnoliopsida</taxon>
        <taxon>eudicotyledons</taxon>
        <taxon>Gunneridae</taxon>
        <taxon>Pentapetalae</taxon>
        <taxon>rosids</taxon>
        <taxon>fabids</taxon>
        <taxon>Fabales</taxon>
        <taxon>Fabaceae</taxon>
        <taxon>Papilionoideae</taxon>
        <taxon>50 kb inversion clade</taxon>
        <taxon>dalbergioids sensu lato</taxon>
        <taxon>Dalbergieae</taxon>
        <taxon>Pterocarpus clade</taxon>
        <taxon>Arachis</taxon>
    </lineage>
</organism>
<dbReference type="InterPro" id="IPR052929">
    <property type="entry name" value="RNase_H-like_EbsB-rel"/>
</dbReference>
<evidence type="ECO:0000313" key="3">
    <source>
        <dbReference type="EMBL" id="RYR07115.1"/>
    </source>
</evidence>
<evidence type="ECO:0000259" key="2">
    <source>
        <dbReference type="Pfam" id="PF13456"/>
    </source>
</evidence>
<dbReference type="InterPro" id="IPR044730">
    <property type="entry name" value="RNase_H-like_dom_plant"/>
</dbReference>
<dbReference type="GO" id="GO:0004523">
    <property type="term" value="F:RNA-DNA hybrid ribonuclease activity"/>
    <property type="evidence" value="ECO:0007669"/>
    <property type="project" value="InterPro"/>
</dbReference>
<dbReference type="InterPro" id="IPR012337">
    <property type="entry name" value="RNaseH-like_sf"/>
</dbReference>
<dbReference type="AlphaFoldDB" id="A0A444YYW5"/>
<proteinExistence type="predicted"/>
<dbReference type="SUPFAM" id="SSF53098">
    <property type="entry name" value="Ribonuclease H-like"/>
    <property type="match status" value="1"/>
</dbReference>
<dbReference type="GO" id="GO:0003676">
    <property type="term" value="F:nucleic acid binding"/>
    <property type="evidence" value="ECO:0007669"/>
    <property type="project" value="InterPro"/>
</dbReference>
<dbReference type="STRING" id="3818.A0A444YYW5"/>
<keyword evidence="4" id="KW-1185">Reference proteome</keyword>
<dbReference type="PANTHER" id="PTHR47074">
    <property type="entry name" value="BNAC02G40300D PROTEIN"/>
    <property type="match status" value="1"/>
</dbReference>
<dbReference type="Gene3D" id="3.30.420.10">
    <property type="entry name" value="Ribonuclease H-like superfamily/Ribonuclease H"/>
    <property type="match status" value="1"/>
</dbReference>
<feature type="region of interest" description="Disordered" evidence="1">
    <location>
        <begin position="62"/>
        <end position="87"/>
    </location>
</feature>
<sequence>MEIFRKIKTQGKDDNEIRMARIGFMCWEIWKARNNATFQQAEINPQVTIIKANMMESEFKAANRTEETTQAKTTVQSRRRDRKATWRPPKGEWIKANVDAAYQKQTGEGALAVVVRDQTGRIITGTTEKIKVSSSLAAEAHAVRGALILAKNLQIEQSHLSPSCEIEGQDWEIEPILKDIQCFVSEIPKSGFTWIPREGNFLAHQVAKKCLKDELTADWTWNLKGDLKQIAFLEARSLNSCIRWSRTEGQLMQQKTKNLAVGDRRGWQQTGPGLAGQVNFENGRRPHAMQGSAAQEEREQINPFRPGDEQEASLKLDGKMPSTGATMEEYVVGIAASISEELMATDTIRQRPPQCQQVRASSNNGDSGYDGAASGNRSAGDGGMEGKHHDTGVGEVTADDSDAGDVEVVGKGNEVGDGGVNRMLHIQILGGEV</sequence>
<dbReference type="InterPro" id="IPR002156">
    <property type="entry name" value="RNaseH_domain"/>
</dbReference>
<dbReference type="Proteomes" id="UP000289738">
    <property type="component" value="Chromosome B05"/>
</dbReference>
<protein>
    <recommendedName>
        <fullName evidence="2">RNase H type-1 domain-containing protein</fullName>
    </recommendedName>
</protein>
<feature type="compositionally biased region" description="Polar residues" evidence="1">
    <location>
        <begin position="353"/>
        <end position="366"/>
    </location>
</feature>
<dbReference type="Pfam" id="PF13456">
    <property type="entry name" value="RVT_3"/>
    <property type="match status" value="1"/>
</dbReference>
<name>A0A444YYW5_ARAHY</name>
<dbReference type="PANTHER" id="PTHR47074:SF11">
    <property type="entry name" value="REVERSE TRANSCRIPTASE-LIKE PROTEIN"/>
    <property type="match status" value="1"/>
</dbReference>
<feature type="domain" description="RNase H type-1" evidence="2">
    <location>
        <begin position="97"/>
        <end position="210"/>
    </location>
</feature>
<dbReference type="InterPro" id="IPR036397">
    <property type="entry name" value="RNaseH_sf"/>
</dbReference>
<evidence type="ECO:0000256" key="1">
    <source>
        <dbReference type="SAM" id="MobiDB-lite"/>
    </source>
</evidence>
<comment type="caution">
    <text evidence="3">The sequence shown here is derived from an EMBL/GenBank/DDBJ whole genome shotgun (WGS) entry which is preliminary data.</text>
</comment>
<accession>A0A444YYW5</accession>